<reference evidence="4" key="1">
    <citation type="submission" date="2017-02" db="UniProtKB">
        <authorList>
            <consortium name="WormBaseParasite"/>
        </authorList>
    </citation>
    <scope>IDENTIFICATION</scope>
</reference>
<dbReference type="PANTHER" id="PTHR12250:SF0">
    <property type="entry name" value="GPI ETHANOLAMINE PHOSPHATE TRANSFERASE 1"/>
    <property type="match status" value="1"/>
</dbReference>
<dbReference type="GO" id="GO:0005789">
    <property type="term" value="C:endoplasmic reticulum membrane"/>
    <property type="evidence" value="ECO:0007669"/>
    <property type="project" value="UniProtKB-SubCell"/>
</dbReference>
<accession>A0A0R3TTC7</accession>
<comment type="pathway">
    <text evidence="1">Glycolipid biosynthesis; glycosylphosphatidylinositol-anchor biosynthesis.</text>
</comment>
<dbReference type="SUPFAM" id="SSF53649">
    <property type="entry name" value="Alkaline phosphatase-like"/>
    <property type="match status" value="1"/>
</dbReference>
<evidence type="ECO:0000313" key="2">
    <source>
        <dbReference type="EMBL" id="VDO09185.1"/>
    </source>
</evidence>
<keyword evidence="1" id="KW-0808">Transferase</keyword>
<dbReference type="AlphaFoldDB" id="A0A0R3TTC7"/>
<dbReference type="GO" id="GO:0006506">
    <property type="term" value="P:GPI anchor biosynthetic process"/>
    <property type="evidence" value="ECO:0007669"/>
    <property type="project" value="UniProtKB-UniPathway"/>
</dbReference>
<dbReference type="EMBL" id="UZAE01013303">
    <property type="protein sequence ID" value="VDO09185.1"/>
    <property type="molecule type" value="Genomic_DNA"/>
</dbReference>
<dbReference type="UniPathway" id="UPA00196"/>
<evidence type="ECO:0000313" key="3">
    <source>
        <dbReference type="Proteomes" id="UP000278807"/>
    </source>
</evidence>
<keyword evidence="3" id="KW-1185">Reference proteome</keyword>
<dbReference type="Pfam" id="PF01663">
    <property type="entry name" value="Phosphodiest"/>
    <property type="match status" value="1"/>
</dbReference>
<name>A0A0R3TTC7_RODNA</name>
<dbReference type="InterPro" id="IPR002591">
    <property type="entry name" value="Phosphodiest/P_Trfase"/>
</dbReference>
<protein>
    <recommendedName>
        <fullName evidence="1">GPI ethanolamine phosphate transferase 1</fullName>
        <ecNumber evidence="1">2.-.-.-</ecNumber>
    </recommendedName>
</protein>
<keyword evidence="1" id="KW-0472">Membrane</keyword>
<dbReference type="Proteomes" id="UP000278807">
    <property type="component" value="Unassembled WGS sequence"/>
</dbReference>
<dbReference type="InterPro" id="IPR037671">
    <property type="entry name" value="PIGN_N"/>
</dbReference>
<keyword evidence="1" id="KW-0337">GPI-anchor biosynthesis</keyword>
<dbReference type="Gene3D" id="3.40.720.10">
    <property type="entry name" value="Alkaline Phosphatase, subunit A"/>
    <property type="match status" value="2"/>
</dbReference>
<dbReference type="PANTHER" id="PTHR12250">
    <property type="entry name" value="PHOSPHATIDYLINOSITOL GLYCAN, CLASS N"/>
    <property type="match status" value="1"/>
</dbReference>
<dbReference type="EC" id="2.-.-.-" evidence="1"/>
<dbReference type="STRING" id="102285.A0A0R3TTC7"/>
<reference evidence="2 3" key="2">
    <citation type="submission" date="2018-11" db="EMBL/GenBank/DDBJ databases">
        <authorList>
            <consortium name="Pathogen Informatics"/>
        </authorList>
    </citation>
    <scope>NUCLEOTIDE SEQUENCE [LARGE SCALE GENOMIC DNA]</scope>
</reference>
<dbReference type="CDD" id="cd16020">
    <property type="entry name" value="GPI_EPT_1"/>
    <property type="match status" value="1"/>
</dbReference>
<comment type="caution">
    <text evidence="1">Lacks conserved residue(s) required for the propagation of feature annotation.</text>
</comment>
<comment type="similarity">
    <text evidence="1">Belongs to the PIGG/PIGN/PIGO family. PIGN subfamily.</text>
</comment>
<dbReference type="InterPro" id="IPR017850">
    <property type="entry name" value="Alkaline_phosphatase_core_sf"/>
</dbReference>
<dbReference type="WBParaSite" id="HNAJ_0001095601-mRNA-1">
    <property type="protein sequence ID" value="HNAJ_0001095601-mRNA-1"/>
    <property type="gene ID" value="HNAJ_0001095601"/>
</dbReference>
<evidence type="ECO:0000256" key="1">
    <source>
        <dbReference type="RuleBase" id="RU367138"/>
    </source>
</evidence>
<keyword evidence="1" id="KW-0812">Transmembrane</keyword>
<comment type="subcellular location">
    <subcellularLocation>
        <location evidence="1">Endoplasmic reticulum membrane</location>
        <topology evidence="1">Multi-pass membrane protein</topology>
    </subcellularLocation>
</comment>
<sequence length="472" mass="53792">MNLTILKRLNTLKIIQGRQTSMTTSRLYSVLSIILYILLFYSIFDVYYTSPLVHRGTYDRPSVPGLVKTVVFIVADGLRYDKLFTEEMEDTPTLRKLMRTEGLWGFSHTRVPTESRPGHVAMFAGFYEDVASITKGWQANAVEFDSIFNRSYRAFAWGGPDVVPMLQPINRAGDERVKIENYPHEMLDFTAENITQVDDWVVDKFAEFMMTSSHLLLRTGAESEDANDDFRKGNFLFLHLSAADQMGHTKKPGSKEYLSMVRHLDQNIARILDIFAKHPEISQDAAFIFTADHGMTDWGSHGAGSAHETITPLIAWGKHIPRPAPLFKLSDLSPTTKSSSRIDIRQADLCPLIACLLGIPIPAHSIGELPLEFLDLDPSLKVGLIRENALHALKQLHIKYEERKASHYHLFFREFSKFSKNTIQSMLEKAALQTSNQNYNSAIQTYRRIIELGLEGLTYYHKYDRFFMGLVD</sequence>
<proteinExistence type="inferred from homology"/>
<feature type="transmembrane region" description="Helical" evidence="1">
    <location>
        <begin position="27"/>
        <end position="48"/>
    </location>
</feature>
<dbReference type="OrthoDB" id="2748310at2759"/>
<comment type="function">
    <text evidence="1">Ethanolamine phosphate transferase involved in glycosylphosphatidylinositol-anchor biosynthesis. Transfers ethanolamine phosphate to the first alpha-1,4-linked mannose of the glycosylphosphatidylinositol precursor of GPI-anchor.</text>
</comment>
<keyword evidence="1" id="KW-0256">Endoplasmic reticulum</keyword>
<gene>
    <name evidence="2" type="ORF">HNAJ_LOCUS10950</name>
</gene>
<keyword evidence="1" id="KW-1133">Transmembrane helix</keyword>
<organism evidence="4">
    <name type="scientific">Rodentolepis nana</name>
    <name type="common">Dwarf tapeworm</name>
    <name type="synonym">Hymenolepis nana</name>
    <dbReference type="NCBI Taxonomy" id="102285"/>
    <lineage>
        <taxon>Eukaryota</taxon>
        <taxon>Metazoa</taxon>
        <taxon>Spiralia</taxon>
        <taxon>Lophotrochozoa</taxon>
        <taxon>Platyhelminthes</taxon>
        <taxon>Cestoda</taxon>
        <taxon>Eucestoda</taxon>
        <taxon>Cyclophyllidea</taxon>
        <taxon>Hymenolepididae</taxon>
        <taxon>Rodentolepis</taxon>
    </lineage>
</organism>
<dbReference type="GO" id="GO:0051377">
    <property type="term" value="F:mannose-ethanolamine phosphotransferase activity"/>
    <property type="evidence" value="ECO:0007669"/>
    <property type="project" value="UniProtKB-UniRule"/>
</dbReference>
<evidence type="ECO:0000313" key="4">
    <source>
        <dbReference type="WBParaSite" id="HNAJ_0001095601-mRNA-1"/>
    </source>
</evidence>
<dbReference type="InterPro" id="IPR007070">
    <property type="entry name" value="GPI_EtnP_transferase_1"/>
</dbReference>